<organism evidence="12 13">
    <name type="scientific">Abeliophyllum distichum</name>
    <dbReference type="NCBI Taxonomy" id="126358"/>
    <lineage>
        <taxon>Eukaryota</taxon>
        <taxon>Viridiplantae</taxon>
        <taxon>Streptophyta</taxon>
        <taxon>Embryophyta</taxon>
        <taxon>Tracheophyta</taxon>
        <taxon>Spermatophyta</taxon>
        <taxon>Magnoliopsida</taxon>
        <taxon>eudicotyledons</taxon>
        <taxon>Gunneridae</taxon>
        <taxon>Pentapetalae</taxon>
        <taxon>asterids</taxon>
        <taxon>lamiids</taxon>
        <taxon>Lamiales</taxon>
        <taxon>Oleaceae</taxon>
        <taxon>Forsythieae</taxon>
        <taxon>Abeliophyllum</taxon>
    </lineage>
</organism>
<dbReference type="InterPro" id="IPR045315">
    <property type="entry name" value="Mtm1-like"/>
</dbReference>
<dbReference type="GO" id="GO:0005743">
    <property type="term" value="C:mitochondrial inner membrane"/>
    <property type="evidence" value="ECO:0007669"/>
    <property type="project" value="UniProtKB-SubCell"/>
</dbReference>
<evidence type="ECO:0000256" key="6">
    <source>
        <dbReference type="ARBA" id="ARBA00022792"/>
    </source>
</evidence>
<evidence type="ECO:0000256" key="7">
    <source>
        <dbReference type="ARBA" id="ARBA00022989"/>
    </source>
</evidence>
<dbReference type="InterPro" id="IPR023395">
    <property type="entry name" value="MCP_dom_sf"/>
</dbReference>
<evidence type="ECO:0000256" key="8">
    <source>
        <dbReference type="ARBA" id="ARBA00023128"/>
    </source>
</evidence>
<comment type="similarity">
    <text evidence="2 11">Belongs to the mitochondrial carrier (TC 2.A.29) family.</text>
</comment>
<keyword evidence="3 11" id="KW-0813">Transport</keyword>
<dbReference type="AlphaFoldDB" id="A0ABD1TFI8"/>
<protein>
    <submittedName>
        <fullName evidence="12">Mitochondrial substrate carrier family protein</fullName>
    </submittedName>
</protein>
<keyword evidence="8" id="KW-0496">Mitochondrion</keyword>
<evidence type="ECO:0000313" key="12">
    <source>
        <dbReference type="EMBL" id="KAL2511308.1"/>
    </source>
</evidence>
<dbReference type="InterPro" id="IPR018108">
    <property type="entry name" value="MCP_transmembrane"/>
</dbReference>
<evidence type="ECO:0000256" key="11">
    <source>
        <dbReference type="RuleBase" id="RU000488"/>
    </source>
</evidence>
<evidence type="ECO:0000256" key="3">
    <source>
        <dbReference type="ARBA" id="ARBA00022448"/>
    </source>
</evidence>
<feature type="repeat" description="Solcar" evidence="10">
    <location>
        <begin position="21"/>
        <end position="148"/>
    </location>
</feature>
<dbReference type="Pfam" id="PF00153">
    <property type="entry name" value="Mito_carr"/>
    <property type="match status" value="2"/>
</dbReference>
<dbReference type="PROSITE" id="PS50920">
    <property type="entry name" value="SOLCAR"/>
    <property type="match status" value="1"/>
</dbReference>
<gene>
    <name evidence="12" type="ORF">Adt_16908</name>
</gene>
<comment type="caution">
    <text evidence="12">The sequence shown here is derived from an EMBL/GenBank/DDBJ whole genome shotgun (WGS) entry which is preliminary data.</text>
</comment>
<keyword evidence="13" id="KW-1185">Reference proteome</keyword>
<reference evidence="13" key="1">
    <citation type="submission" date="2024-07" db="EMBL/GenBank/DDBJ databases">
        <title>Two chromosome-level genome assemblies of Korean endemic species Abeliophyllum distichum and Forsythia ovata (Oleaceae).</title>
        <authorList>
            <person name="Jang H."/>
        </authorList>
    </citation>
    <scope>NUCLEOTIDE SEQUENCE [LARGE SCALE GENOMIC DNA]</scope>
</reference>
<dbReference type="Proteomes" id="UP001604336">
    <property type="component" value="Unassembled WGS sequence"/>
</dbReference>
<dbReference type="Gene3D" id="1.50.40.10">
    <property type="entry name" value="Mitochondrial carrier domain"/>
    <property type="match status" value="1"/>
</dbReference>
<dbReference type="PANTHER" id="PTHR45760">
    <property type="entry name" value="FI19922P1-RELATED"/>
    <property type="match status" value="1"/>
</dbReference>
<dbReference type="PANTHER" id="PTHR45760:SF6">
    <property type="entry name" value="MITOCHONDRIAL SUBSTRATE CARRIER FAMILY PROTEIN"/>
    <property type="match status" value="1"/>
</dbReference>
<sequence length="183" mass="19930">MYLQTNSKKKTPKSQLSDVNMGFGERAFSAAGSAVISAILVNPLDVAKIRLQAQAAGVPYDGLCGMASSECTMLPRVKYDLPSTHAVVDAERMCSPECSRYKGTLDVFNKVVRQEGFLKLWRGTNASLALAVPSVGIYLPLYDIFRNYMEDFTSQNAPTMTSYIPLVAGSLARSVACLTCYPH</sequence>
<proteinExistence type="inferred from homology"/>
<keyword evidence="4 10" id="KW-0812">Transmembrane</keyword>
<evidence type="ECO:0000313" key="13">
    <source>
        <dbReference type="Proteomes" id="UP001604336"/>
    </source>
</evidence>
<evidence type="ECO:0000256" key="2">
    <source>
        <dbReference type="ARBA" id="ARBA00006375"/>
    </source>
</evidence>
<keyword evidence="9 10" id="KW-0472">Membrane</keyword>
<evidence type="ECO:0000256" key="1">
    <source>
        <dbReference type="ARBA" id="ARBA00004448"/>
    </source>
</evidence>
<dbReference type="EMBL" id="JBFOLK010000005">
    <property type="protein sequence ID" value="KAL2511308.1"/>
    <property type="molecule type" value="Genomic_DNA"/>
</dbReference>
<keyword evidence="5" id="KW-0677">Repeat</keyword>
<name>A0ABD1TFI8_9LAMI</name>
<accession>A0ABD1TFI8</accession>
<comment type="subcellular location">
    <subcellularLocation>
        <location evidence="1">Mitochondrion inner membrane</location>
        <topology evidence="1">Multi-pass membrane protein</topology>
    </subcellularLocation>
</comment>
<keyword evidence="6" id="KW-0999">Mitochondrion inner membrane</keyword>
<dbReference type="SUPFAM" id="SSF103506">
    <property type="entry name" value="Mitochondrial carrier"/>
    <property type="match status" value="1"/>
</dbReference>
<evidence type="ECO:0000256" key="4">
    <source>
        <dbReference type="ARBA" id="ARBA00022692"/>
    </source>
</evidence>
<evidence type="ECO:0000256" key="10">
    <source>
        <dbReference type="PROSITE-ProRule" id="PRU00282"/>
    </source>
</evidence>
<evidence type="ECO:0000256" key="5">
    <source>
        <dbReference type="ARBA" id="ARBA00022737"/>
    </source>
</evidence>
<evidence type="ECO:0000256" key="9">
    <source>
        <dbReference type="ARBA" id="ARBA00023136"/>
    </source>
</evidence>
<keyword evidence="7" id="KW-1133">Transmembrane helix</keyword>